<sequence length="65" mass="7394">MLAAAQVTTPKWGVKTLAEKQLQTHRRGRRWLDLEANQPPTTKMDQTPTKLYLARRSSGTTTKEV</sequence>
<gene>
    <name evidence="1" type="ORF">TSUD_223730</name>
</gene>
<dbReference type="AlphaFoldDB" id="A0A2Z6NJA5"/>
<dbReference type="EMBL" id="DF973408">
    <property type="protein sequence ID" value="GAU29827.1"/>
    <property type="molecule type" value="Genomic_DNA"/>
</dbReference>
<dbReference type="Proteomes" id="UP000242715">
    <property type="component" value="Unassembled WGS sequence"/>
</dbReference>
<organism evidence="1 2">
    <name type="scientific">Trifolium subterraneum</name>
    <name type="common">Subterranean clover</name>
    <dbReference type="NCBI Taxonomy" id="3900"/>
    <lineage>
        <taxon>Eukaryota</taxon>
        <taxon>Viridiplantae</taxon>
        <taxon>Streptophyta</taxon>
        <taxon>Embryophyta</taxon>
        <taxon>Tracheophyta</taxon>
        <taxon>Spermatophyta</taxon>
        <taxon>Magnoliopsida</taxon>
        <taxon>eudicotyledons</taxon>
        <taxon>Gunneridae</taxon>
        <taxon>Pentapetalae</taxon>
        <taxon>rosids</taxon>
        <taxon>fabids</taxon>
        <taxon>Fabales</taxon>
        <taxon>Fabaceae</taxon>
        <taxon>Papilionoideae</taxon>
        <taxon>50 kb inversion clade</taxon>
        <taxon>NPAAA clade</taxon>
        <taxon>Hologalegina</taxon>
        <taxon>IRL clade</taxon>
        <taxon>Trifolieae</taxon>
        <taxon>Trifolium</taxon>
    </lineage>
</organism>
<proteinExistence type="predicted"/>
<name>A0A2Z6NJA5_TRISU</name>
<reference evidence="2" key="1">
    <citation type="journal article" date="2017" name="Front. Plant Sci.">
        <title>Climate Clever Clovers: New Paradigm to Reduce the Environmental Footprint of Ruminants by Breeding Low Methanogenic Forages Utilizing Haplotype Variation.</title>
        <authorList>
            <person name="Kaur P."/>
            <person name="Appels R."/>
            <person name="Bayer P.E."/>
            <person name="Keeble-Gagnere G."/>
            <person name="Wang J."/>
            <person name="Hirakawa H."/>
            <person name="Shirasawa K."/>
            <person name="Vercoe P."/>
            <person name="Stefanova K."/>
            <person name="Durmic Z."/>
            <person name="Nichols P."/>
            <person name="Revell C."/>
            <person name="Isobe S.N."/>
            <person name="Edwards D."/>
            <person name="Erskine W."/>
        </authorList>
    </citation>
    <scope>NUCLEOTIDE SEQUENCE [LARGE SCALE GENOMIC DNA]</scope>
    <source>
        <strain evidence="2">cv. Daliak</strain>
    </source>
</reference>
<evidence type="ECO:0000313" key="2">
    <source>
        <dbReference type="Proteomes" id="UP000242715"/>
    </source>
</evidence>
<protein>
    <submittedName>
        <fullName evidence="1">Uncharacterized protein</fullName>
    </submittedName>
</protein>
<evidence type="ECO:0000313" key="1">
    <source>
        <dbReference type="EMBL" id="GAU29827.1"/>
    </source>
</evidence>
<keyword evidence="2" id="KW-1185">Reference proteome</keyword>
<accession>A0A2Z6NJA5</accession>